<dbReference type="SMART" id="SM00100">
    <property type="entry name" value="cNMP"/>
    <property type="match status" value="1"/>
</dbReference>
<dbReference type="OrthoDB" id="416873at2759"/>
<feature type="domain" description="Cyclic nucleotide-binding" evidence="2">
    <location>
        <begin position="108"/>
        <end position="271"/>
    </location>
</feature>
<protein>
    <recommendedName>
        <fullName evidence="2">Cyclic nucleotide-binding domain-containing protein</fullName>
    </recommendedName>
</protein>
<evidence type="ECO:0000259" key="2">
    <source>
        <dbReference type="PROSITE" id="PS50042"/>
    </source>
</evidence>
<dbReference type="SUPFAM" id="SSF51206">
    <property type="entry name" value="cAMP-binding domain-like"/>
    <property type="match status" value="1"/>
</dbReference>
<dbReference type="EMBL" id="CAJNNW010028702">
    <property type="protein sequence ID" value="CAE8697278.1"/>
    <property type="molecule type" value="Genomic_DNA"/>
</dbReference>
<dbReference type="CDD" id="cd00038">
    <property type="entry name" value="CAP_ED"/>
    <property type="match status" value="1"/>
</dbReference>
<dbReference type="Pfam" id="PF00027">
    <property type="entry name" value="cNMP_binding"/>
    <property type="match status" value="1"/>
</dbReference>
<proteinExistence type="predicted"/>
<dbReference type="PROSITE" id="PS00889">
    <property type="entry name" value="CNMP_BINDING_2"/>
    <property type="match status" value="1"/>
</dbReference>
<dbReference type="AlphaFoldDB" id="A0A813ELW0"/>
<feature type="compositionally biased region" description="Polar residues" evidence="1">
    <location>
        <begin position="49"/>
        <end position="66"/>
    </location>
</feature>
<dbReference type="PANTHER" id="PTHR23011:SF28">
    <property type="entry name" value="CYCLIC NUCLEOTIDE-BINDING DOMAIN CONTAINING PROTEIN"/>
    <property type="match status" value="1"/>
</dbReference>
<reference evidence="3" key="1">
    <citation type="submission" date="2021-02" db="EMBL/GenBank/DDBJ databases">
        <authorList>
            <person name="Dougan E. K."/>
            <person name="Rhodes N."/>
            <person name="Thang M."/>
            <person name="Chan C."/>
        </authorList>
    </citation>
    <scope>NUCLEOTIDE SEQUENCE</scope>
</reference>
<organism evidence="3 5">
    <name type="scientific">Polarella glacialis</name>
    <name type="common">Dinoflagellate</name>
    <dbReference type="NCBI Taxonomy" id="89957"/>
    <lineage>
        <taxon>Eukaryota</taxon>
        <taxon>Sar</taxon>
        <taxon>Alveolata</taxon>
        <taxon>Dinophyceae</taxon>
        <taxon>Suessiales</taxon>
        <taxon>Suessiaceae</taxon>
        <taxon>Polarella</taxon>
    </lineage>
</organism>
<sequence length="311" mass="33922">MAKLPSISPPQASPTRTSGTLPASEDSDRAQLPRIEQKFLRIEAEGVSQPGSGVQQDHTSQPQASVATIPRRASVAKGANDRRRISLSTTILTQTPAQLSKMLSTFKVLKDLDPGVLASLPEITVSINSVAGTVLFRQGDPPGCCYVLLSGMVGVFVLTDKELEESDAKKGPATAVAAHKKEHLLDFLPGQKTVDGFSRYHEDTVLGSNVAKFGPGNVVGELALLNEQPRTASIQCLADCEFLVIRRTDFDNVLKEEMVRKGDEQLRFLMEHLPGMREVPVPKPASKPHASFYFRKAKFFREATPSWCKAQ</sequence>
<name>A0A813ELW0_POLGL</name>
<comment type="caution">
    <text evidence="3">The sequence shown here is derived from an EMBL/GenBank/DDBJ whole genome shotgun (WGS) entry which is preliminary data.</text>
</comment>
<dbReference type="Proteomes" id="UP000626109">
    <property type="component" value="Unassembled WGS sequence"/>
</dbReference>
<evidence type="ECO:0000313" key="4">
    <source>
        <dbReference type="EMBL" id="CAE8697278.1"/>
    </source>
</evidence>
<dbReference type="Proteomes" id="UP000654075">
    <property type="component" value="Unassembled WGS sequence"/>
</dbReference>
<dbReference type="PANTHER" id="PTHR23011">
    <property type="entry name" value="CYCLIC NUCLEOTIDE-BINDING DOMAIN CONTAINING PROTEIN"/>
    <property type="match status" value="1"/>
</dbReference>
<evidence type="ECO:0000313" key="3">
    <source>
        <dbReference type="EMBL" id="CAE8602124.1"/>
    </source>
</evidence>
<dbReference type="EMBL" id="CAJNNV010013870">
    <property type="protein sequence ID" value="CAE8602124.1"/>
    <property type="molecule type" value="Genomic_DNA"/>
</dbReference>
<dbReference type="PROSITE" id="PS50042">
    <property type="entry name" value="CNMP_BINDING_3"/>
    <property type="match status" value="1"/>
</dbReference>
<dbReference type="InterPro" id="IPR014710">
    <property type="entry name" value="RmlC-like_jellyroll"/>
</dbReference>
<feature type="compositionally biased region" description="Basic and acidic residues" evidence="1">
    <location>
        <begin position="26"/>
        <end position="44"/>
    </location>
</feature>
<keyword evidence="5" id="KW-1185">Reference proteome</keyword>
<dbReference type="InterPro" id="IPR018488">
    <property type="entry name" value="cNMP-bd_CS"/>
</dbReference>
<dbReference type="Gene3D" id="2.60.120.10">
    <property type="entry name" value="Jelly Rolls"/>
    <property type="match status" value="1"/>
</dbReference>
<evidence type="ECO:0000256" key="1">
    <source>
        <dbReference type="SAM" id="MobiDB-lite"/>
    </source>
</evidence>
<gene>
    <name evidence="3" type="ORF">PGLA1383_LOCUS20382</name>
    <name evidence="4" type="ORF">PGLA2088_LOCUS30224</name>
</gene>
<feature type="region of interest" description="Disordered" evidence="1">
    <location>
        <begin position="1"/>
        <end position="81"/>
    </location>
</feature>
<dbReference type="InterPro" id="IPR018490">
    <property type="entry name" value="cNMP-bd_dom_sf"/>
</dbReference>
<accession>A0A813ELW0</accession>
<dbReference type="InterPro" id="IPR000595">
    <property type="entry name" value="cNMP-bd_dom"/>
</dbReference>
<evidence type="ECO:0000313" key="5">
    <source>
        <dbReference type="Proteomes" id="UP000654075"/>
    </source>
</evidence>